<feature type="region of interest" description="Disordered" evidence="2">
    <location>
        <begin position="631"/>
        <end position="667"/>
    </location>
</feature>
<dbReference type="EMBL" id="JAPUFD010000013">
    <property type="protein sequence ID" value="MDI1490947.1"/>
    <property type="molecule type" value="Genomic_DNA"/>
</dbReference>
<sequence length="667" mass="75151">MDNHAGEPQAPIIIDDLPISIRRKRRSSSALADPVQVPKIEPIDDNSIEGLPEFVRTPSKPKKKVRFSDPGPEILEDMGGTSSTGLTPAFNRTSFAPYRPQRTPRSFSTLVRRSSMPNIQAITLPSTGQSHSPGPLSGEIQFPAFCDILDTRTKRRLRRNNLSEEQNDIQEEGKAIKRELEDVKTELGLLQKQQAHAEADGEGSARRTLARVQELEQEIQERESSSPSSMAPTLDDSTFNPDSDIFVDDSADILQNSSSDDVRVLNPEAPIADPPQYADASVQASEQYEQDMETLRSARLTLENLFPGENTLGLIPENAQELLDAVFEKIDMLRGRATYAENEHSRIEMQEKNLRASFEATLAQLGRSRAYAEKIGDETQEEKLRADEAEDKAASLEDDLQENLNRIDQLENSGTEKSKSIERLQNAVNSYRTEVGKLEELINRIESEHHDAMSKLKSDTDEAVADLECHVAAETLGRQTAELQVEQRDQRIKELKTCEQELKDAIHEKQQLIRGLETISGHRDRELTSLKGENRQLRHNARNSDKRYEKADQITQVLTRQLREEKEACQRSIAAVQAEMKFGIARAESIKDAWASDSKKRGADVMEHQGLLTPTTGGRFRDMEEIEGFDQGIEVHRGKKSRSRKRPDSGIVILEEDEDEDTMMTEY</sequence>
<evidence type="ECO:0000313" key="3">
    <source>
        <dbReference type="EMBL" id="MDI1490947.1"/>
    </source>
</evidence>
<feature type="region of interest" description="Disordered" evidence="2">
    <location>
        <begin position="42"/>
        <end position="102"/>
    </location>
</feature>
<feature type="compositionally biased region" description="Polar residues" evidence="2">
    <location>
        <begin position="80"/>
        <end position="94"/>
    </location>
</feature>
<accession>A0AA43QQZ6</accession>
<protein>
    <submittedName>
        <fullName evidence="3">Uncharacterized protein</fullName>
    </submittedName>
</protein>
<organism evidence="3 4">
    <name type="scientific">Ramalina farinacea</name>
    <dbReference type="NCBI Taxonomy" id="258253"/>
    <lineage>
        <taxon>Eukaryota</taxon>
        <taxon>Fungi</taxon>
        <taxon>Dikarya</taxon>
        <taxon>Ascomycota</taxon>
        <taxon>Pezizomycotina</taxon>
        <taxon>Lecanoromycetes</taxon>
        <taxon>OSLEUM clade</taxon>
        <taxon>Lecanoromycetidae</taxon>
        <taxon>Lecanorales</taxon>
        <taxon>Lecanorineae</taxon>
        <taxon>Ramalinaceae</taxon>
        <taxon>Ramalina</taxon>
    </lineage>
</organism>
<evidence type="ECO:0000256" key="2">
    <source>
        <dbReference type="SAM" id="MobiDB-lite"/>
    </source>
</evidence>
<reference evidence="3" key="1">
    <citation type="journal article" date="2023" name="Genome Biol. Evol.">
        <title>First Whole Genome Sequence and Flow Cytometry Genome Size Data for the Lichen-Forming Fungus Ramalina farinacea (Ascomycota).</title>
        <authorList>
            <person name="Llewellyn T."/>
            <person name="Mian S."/>
            <person name="Hill R."/>
            <person name="Leitch I.J."/>
            <person name="Gaya E."/>
        </authorList>
    </citation>
    <scope>NUCLEOTIDE SEQUENCE</scope>
    <source>
        <strain evidence="3">LIQ254RAFAR</strain>
    </source>
</reference>
<comment type="caution">
    <text evidence="3">The sequence shown here is derived from an EMBL/GenBank/DDBJ whole genome shotgun (WGS) entry which is preliminary data.</text>
</comment>
<proteinExistence type="predicted"/>
<keyword evidence="1" id="KW-0175">Coiled coil</keyword>
<feature type="compositionally biased region" description="Acidic residues" evidence="2">
    <location>
        <begin position="654"/>
        <end position="667"/>
    </location>
</feature>
<feature type="compositionally biased region" description="Polar residues" evidence="2">
    <location>
        <begin position="225"/>
        <end position="241"/>
    </location>
</feature>
<keyword evidence="4" id="KW-1185">Reference proteome</keyword>
<feature type="region of interest" description="Disordered" evidence="2">
    <location>
        <begin position="215"/>
        <end position="246"/>
    </location>
</feature>
<feature type="coiled-coil region" evidence="1">
    <location>
        <begin position="372"/>
        <end position="448"/>
    </location>
</feature>
<dbReference type="AlphaFoldDB" id="A0AA43QQZ6"/>
<evidence type="ECO:0000313" key="4">
    <source>
        <dbReference type="Proteomes" id="UP001161017"/>
    </source>
</evidence>
<evidence type="ECO:0000256" key="1">
    <source>
        <dbReference type="SAM" id="Coils"/>
    </source>
</evidence>
<gene>
    <name evidence="3" type="ORF">OHK93_002152</name>
</gene>
<dbReference type="Proteomes" id="UP001161017">
    <property type="component" value="Unassembled WGS sequence"/>
</dbReference>
<name>A0AA43QQZ6_9LECA</name>